<comment type="similarity">
    <text evidence="2">Belongs to the nitroreductase family.</text>
</comment>
<name>A0A9X2HPP5_9SPHN</name>
<accession>A0A9X2HPP5</accession>
<protein>
    <submittedName>
        <fullName evidence="7">Nitroreductase</fullName>
    </submittedName>
</protein>
<dbReference type="InterPro" id="IPR029479">
    <property type="entry name" value="Nitroreductase"/>
</dbReference>
<evidence type="ECO:0000313" key="7">
    <source>
        <dbReference type="EMBL" id="MCP3731238.1"/>
    </source>
</evidence>
<dbReference type="SUPFAM" id="SSF55469">
    <property type="entry name" value="FMN-dependent nitroreductase-like"/>
    <property type="match status" value="1"/>
</dbReference>
<evidence type="ECO:0000259" key="6">
    <source>
        <dbReference type="Pfam" id="PF00881"/>
    </source>
</evidence>
<keyword evidence="8" id="KW-1185">Reference proteome</keyword>
<dbReference type="Pfam" id="PF00881">
    <property type="entry name" value="Nitroreductase"/>
    <property type="match status" value="1"/>
</dbReference>
<organism evidence="7 8">
    <name type="scientific">Sphingomonas tagetis</name>
    <dbReference type="NCBI Taxonomy" id="2949092"/>
    <lineage>
        <taxon>Bacteria</taxon>
        <taxon>Pseudomonadati</taxon>
        <taxon>Pseudomonadota</taxon>
        <taxon>Alphaproteobacteria</taxon>
        <taxon>Sphingomonadales</taxon>
        <taxon>Sphingomonadaceae</taxon>
        <taxon>Sphingomonas</taxon>
    </lineage>
</organism>
<dbReference type="GO" id="GO:0016491">
    <property type="term" value="F:oxidoreductase activity"/>
    <property type="evidence" value="ECO:0007669"/>
    <property type="project" value="UniProtKB-KW"/>
</dbReference>
<keyword evidence="3" id="KW-0285">Flavoprotein</keyword>
<feature type="domain" description="Nitroreductase" evidence="6">
    <location>
        <begin position="16"/>
        <end position="203"/>
    </location>
</feature>
<evidence type="ECO:0000256" key="1">
    <source>
        <dbReference type="ARBA" id="ARBA00001917"/>
    </source>
</evidence>
<dbReference type="CDD" id="cd02136">
    <property type="entry name" value="PnbA_NfnB-like"/>
    <property type="match status" value="1"/>
</dbReference>
<evidence type="ECO:0000256" key="5">
    <source>
        <dbReference type="ARBA" id="ARBA00023002"/>
    </source>
</evidence>
<dbReference type="PANTHER" id="PTHR43673">
    <property type="entry name" value="NAD(P)H NITROREDUCTASE YDGI-RELATED"/>
    <property type="match status" value="1"/>
</dbReference>
<evidence type="ECO:0000256" key="3">
    <source>
        <dbReference type="ARBA" id="ARBA00022630"/>
    </source>
</evidence>
<comment type="caution">
    <text evidence="7">The sequence shown here is derived from an EMBL/GenBank/DDBJ whole genome shotgun (WGS) entry which is preliminary data.</text>
</comment>
<gene>
    <name evidence="7" type="ORF">M9978_12455</name>
</gene>
<dbReference type="InterPro" id="IPR000415">
    <property type="entry name" value="Nitroreductase-like"/>
</dbReference>
<comment type="cofactor">
    <cofactor evidence="1">
        <name>FMN</name>
        <dbReference type="ChEBI" id="CHEBI:58210"/>
    </cofactor>
</comment>
<evidence type="ECO:0000256" key="2">
    <source>
        <dbReference type="ARBA" id="ARBA00007118"/>
    </source>
</evidence>
<keyword evidence="5" id="KW-0560">Oxidoreductase</keyword>
<proteinExistence type="inferred from homology"/>
<evidence type="ECO:0000313" key="8">
    <source>
        <dbReference type="Proteomes" id="UP001139451"/>
    </source>
</evidence>
<dbReference type="EMBL" id="JAMLDX010000009">
    <property type="protein sequence ID" value="MCP3731238.1"/>
    <property type="molecule type" value="Genomic_DNA"/>
</dbReference>
<evidence type="ECO:0000256" key="4">
    <source>
        <dbReference type="ARBA" id="ARBA00022643"/>
    </source>
</evidence>
<keyword evidence="4" id="KW-0288">FMN</keyword>
<dbReference type="RefSeq" id="WP_254293647.1">
    <property type="nucleotide sequence ID" value="NZ_JAMLDX010000009.1"/>
</dbReference>
<dbReference type="PANTHER" id="PTHR43673:SF2">
    <property type="entry name" value="NITROREDUCTASE"/>
    <property type="match status" value="1"/>
</dbReference>
<dbReference type="Proteomes" id="UP001139451">
    <property type="component" value="Unassembled WGS sequence"/>
</dbReference>
<dbReference type="Gene3D" id="3.40.109.10">
    <property type="entry name" value="NADH Oxidase"/>
    <property type="match status" value="1"/>
</dbReference>
<reference evidence="7" key="1">
    <citation type="submission" date="2022-05" db="EMBL/GenBank/DDBJ databases">
        <title>Sphingomonas sp. strain MG17 Genome sequencing and assembly.</title>
        <authorList>
            <person name="Kim I."/>
        </authorList>
    </citation>
    <scope>NUCLEOTIDE SEQUENCE</scope>
    <source>
        <strain evidence="7">MG17</strain>
    </source>
</reference>
<sequence>MTDKPARSISALDAVTSRRSVRRFLPDTVSDRTVYDLLDAAARAPSGQNMQPWLVHVVTGETRATLCREVSAAVERGERTDEYPYFPQQIREPYLSRRRKIGFDLFEIYGIGREDMAGRRQALLRNFEFFGAPVGLFFTMERDWGMGAWIDCAMLMTNVMTLAPAFGLRTCPQQAWCEYGPVVHRVLDIPDSHVIISGMALGYADAQARENRLTTDRVPAAQFVTRHI</sequence>
<dbReference type="AlphaFoldDB" id="A0A9X2HPP5"/>